<keyword evidence="4 11" id="KW-0032">Aminotransferase</keyword>
<evidence type="ECO:0000259" key="9">
    <source>
        <dbReference type="PROSITE" id="PS51278"/>
    </source>
</evidence>
<evidence type="ECO:0000256" key="4">
    <source>
        <dbReference type="ARBA" id="ARBA00022576"/>
    </source>
</evidence>
<dbReference type="Pfam" id="PF13522">
    <property type="entry name" value="GATase_6"/>
    <property type="match status" value="1"/>
</dbReference>
<dbReference type="RefSeq" id="WP_174448040.1">
    <property type="nucleotide sequence ID" value="NZ_AP018732.1"/>
</dbReference>
<reference evidence="11 12" key="1">
    <citation type="journal article" date="2019" name="ISME J.">
        <title>Isolation and characterization of a thermophilic sulfur- and iron-reducing thaumarchaeote from a terrestrial acidic hot spring.</title>
        <authorList>
            <person name="Kato S."/>
            <person name="Itoh T."/>
            <person name="Yuki M."/>
            <person name="Nagamori M."/>
            <person name="Ohnishi M."/>
            <person name="Uematsu K."/>
            <person name="Suzuki K."/>
            <person name="Takashina T."/>
            <person name="Ohkuma M."/>
        </authorList>
    </citation>
    <scope>NUCLEOTIDE SEQUENCE [LARGE SCALE GENOMIC DNA]</scope>
    <source>
        <strain evidence="11 12">NAS-02</strain>
    </source>
</reference>
<dbReference type="GeneID" id="55584158"/>
<dbReference type="EMBL" id="AP018732">
    <property type="protein sequence ID" value="BBE41731.1"/>
    <property type="molecule type" value="Genomic_DNA"/>
</dbReference>
<dbReference type="Gene3D" id="3.40.50.10490">
    <property type="entry name" value="Glucose-6-phosphate isomerase like protein, domain 1"/>
    <property type="match status" value="2"/>
</dbReference>
<dbReference type="InterPro" id="IPR047084">
    <property type="entry name" value="GFAT_N"/>
</dbReference>
<evidence type="ECO:0000256" key="5">
    <source>
        <dbReference type="ARBA" id="ARBA00022679"/>
    </source>
</evidence>
<keyword evidence="12" id="KW-1185">Reference proteome</keyword>
<dbReference type="InterPro" id="IPR001347">
    <property type="entry name" value="SIS_dom"/>
</dbReference>
<dbReference type="NCBIfam" id="TIGR01135">
    <property type="entry name" value="glmS"/>
    <property type="match status" value="1"/>
</dbReference>
<name>A0A4P2VCA7_9ARCH</name>
<evidence type="ECO:0000256" key="6">
    <source>
        <dbReference type="ARBA" id="ARBA00022737"/>
    </source>
</evidence>
<evidence type="ECO:0000256" key="1">
    <source>
        <dbReference type="ARBA" id="ARBA00001031"/>
    </source>
</evidence>
<dbReference type="CDD" id="cd05009">
    <property type="entry name" value="SIS_GlmS_GlmD_2"/>
    <property type="match status" value="1"/>
</dbReference>
<evidence type="ECO:0000313" key="11">
    <source>
        <dbReference type="EMBL" id="BBE41731.1"/>
    </source>
</evidence>
<evidence type="ECO:0000313" key="12">
    <source>
        <dbReference type="Proteomes" id="UP000509448"/>
    </source>
</evidence>
<dbReference type="InterPro" id="IPR035466">
    <property type="entry name" value="GlmS/AgaS_SIS"/>
</dbReference>
<dbReference type="Gene3D" id="3.60.20.10">
    <property type="entry name" value="Glutamine Phosphoribosylpyrophosphate, subunit 1, domain 1"/>
    <property type="match status" value="1"/>
</dbReference>
<keyword evidence="6" id="KW-0677">Repeat</keyword>
<dbReference type="InterPro" id="IPR029055">
    <property type="entry name" value="Ntn_hydrolases_N"/>
</dbReference>
<dbReference type="OrthoDB" id="8692at2157"/>
<dbReference type="InterPro" id="IPR035490">
    <property type="entry name" value="GlmS/FrlB_SIS"/>
</dbReference>
<evidence type="ECO:0000259" key="10">
    <source>
        <dbReference type="PROSITE" id="PS51464"/>
    </source>
</evidence>
<evidence type="ECO:0000256" key="8">
    <source>
        <dbReference type="ARBA" id="ARBA00055466"/>
    </source>
</evidence>
<dbReference type="SUPFAM" id="SSF56235">
    <property type="entry name" value="N-terminal nucleophile aminohydrolases (Ntn hydrolases)"/>
    <property type="match status" value="1"/>
</dbReference>
<dbReference type="CDD" id="cd05008">
    <property type="entry name" value="SIS_GlmS_GlmD_1"/>
    <property type="match status" value="1"/>
</dbReference>
<evidence type="ECO:0000256" key="3">
    <source>
        <dbReference type="ARBA" id="ARBA00016090"/>
    </source>
</evidence>
<dbReference type="Proteomes" id="UP000509448">
    <property type="component" value="Chromosome"/>
</dbReference>
<accession>A0A4P2VCA7</accession>
<feature type="domain" description="Glutamine amidotransferase type-2" evidence="9">
    <location>
        <begin position="2"/>
        <end position="217"/>
    </location>
</feature>
<dbReference type="GO" id="GO:0006047">
    <property type="term" value="P:UDP-N-acetylglucosamine metabolic process"/>
    <property type="evidence" value="ECO:0007669"/>
    <property type="project" value="TreeGrafter"/>
</dbReference>
<dbReference type="GO" id="GO:0097367">
    <property type="term" value="F:carbohydrate derivative binding"/>
    <property type="evidence" value="ECO:0007669"/>
    <property type="project" value="InterPro"/>
</dbReference>
<sequence>MCGIIGYTGSGEAAEVLLRGLRRLEYRGYDSAGAAIVNDGAMKVVKRAGRVDSIAPLLDGVEGSTGIAHTRWATHGKVTDGNAHPHTSCGNDLAIVHNGIVENHAELRAELEARGHVFRSETDSEVIAHLLEEALRGSKDPLRAALEVCGRLRGSYAFLAAGPALGKAILAARKDSPLVLGFADGAAYAASDVYGFVEWADDAYFMENGSVALITPEGVRAALLDGTPLEVRPVKVAFEMATSDASVYAHHTLREIMEQPEVVARALAPRPEIELAAGALRTAGRVFAVGAGTSYHAAMVARYAFAEVAGVDLQPVLASEHDLFLRWMDAGSVVLAISQSGETADVLEAVRAARAKGARIVSIVNVPHSTLERESDLSVNVRAGPEVGVAATKSFTAQLSTLFSMALEAAGRPPLDAERLRQLVTSALSSEGSARAAGERLRDATDVYIVGRGVHYPVALEGALKVKELAYVHAEGLAAGELKHGTLAMVEEGTPVVLVNPGDGTYVDTISNGEEMKARGAFVIGISERPNDLYDLHIPIPEARGLELPIVEVVPLQLLAYYVALARGAEIDRPRNLAKSVTVK</sequence>
<dbReference type="InterPro" id="IPR017932">
    <property type="entry name" value="GATase_2_dom"/>
</dbReference>
<protein>
    <recommendedName>
        <fullName evidence="3">Glutamine--fructose-6-phosphate aminotransferase [isomerizing]</fullName>
        <ecNumber evidence="2">2.6.1.16</ecNumber>
    </recommendedName>
</protein>
<feature type="domain" description="SIS" evidence="10">
    <location>
        <begin position="276"/>
        <end position="417"/>
    </location>
</feature>
<dbReference type="InterPro" id="IPR005855">
    <property type="entry name" value="GFAT"/>
</dbReference>
<comment type="function">
    <text evidence="8">Catalyzes the first step in hexosamine metabolism, converting fructose-6P into glucosamine-6P using glutamine as a nitrogen source.</text>
</comment>
<organism evidence="11 12">
    <name type="scientific">Conexivisphaera calida</name>
    <dbReference type="NCBI Taxonomy" id="1874277"/>
    <lineage>
        <taxon>Archaea</taxon>
        <taxon>Nitrososphaerota</taxon>
        <taxon>Conexivisphaeria</taxon>
        <taxon>Conexivisphaerales</taxon>
        <taxon>Conexivisphaeraceae</taxon>
        <taxon>Conexivisphaera</taxon>
    </lineage>
</organism>
<dbReference type="GO" id="GO:0004360">
    <property type="term" value="F:glutamine-fructose-6-phosphate transaminase (isomerizing) activity"/>
    <property type="evidence" value="ECO:0007669"/>
    <property type="project" value="UniProtKB-EC"/>
</dbReference>
<evidence type="ECO:0000256" key="7">
    <source>
        <dbReference type="ARBA" id="ARBA00022962"/>
    </source>
</evidence>
<evidence type="ECO:0000256" key="2">
    <source>
        <dbReference type="ARBA" id="ARBA00012916"/>
    </source>
</evidence>
<dbReference type="SUPFAM" id="SSF53697">
    <property type="entry name" value="SIS domain"/>
    <property type="match status" value="1"/>
</dbReference>
<feature type="domain" description="SIS" evidence="10">
    <location>
        <begin position="437"/>
        <end position="574"/>
    </location>
</feature>
<proteinExistence type="predicted"/>
<dbReference type="GO" id="GO:0006002">
    <property type="term" value="P:fructose 6-phosphate metabolic process"/>
    <property type="evidence" value="ECO:0007669"/>
    <property type="project" value="TreeGrafter"/>
</dbReference>
<dbReference type="CDD" id="cd00714">
    <property type="entry name" value="GFAT"/>
    <property type="match status" value="1"/>
</dbReference>
<keyword evidence="5 11" id="KW-0808">Transferase</keyword>
<keyword evidence="7" id="KW-0315">Glutamine amidotransferase</keyword>
<dbReference type="KEGG" id="ccai:NAS2_0340"/>
<dbReference type="Pfam" id="PF01380">
    <property type="entry name" value="SIS"/>
    <property type="match status" value="2"/>
</dbReference>
<dbReference type="FunFam" id="3.60.20.10:FF:000006">
    <property type="entry name" value="Glutamine--fructose-6-phosphate aminotransferase [isomerizing]"/>
    <property type="match status" value="1"/>
</dbReference>
<gene>
    <name evidence="11" type="ORF">NAS2_0340</name>
</gene>
<dbReference type="PANTHER" id="PTHR10937">
    <property type="entry name" value="GLUCOSAMINE--FRUCTOSE-6-PHOSPHATE AMINOTRANSFERASE, ISOMERIZING"/>
    <property type="match status" value="1"/>
</dbReference>
<comment type="catalytic activity">
    <reaction evidence="1">
        <text>D-fructose 6-phosphate + L-glutamine = D-glucosamine 6-phosphate + L-glutamate</text>
        <dbReference type="Rhea" id="RHEA:13237"/>
        <dbReference type="ChEBI" id="CHEBI:29985"/>
        <dbReference type="ChEBI" id="CHEBI:58359"/>
        <dbReference type="ChEBI" id="CHEBI:58725"/>
        <dbReference type="ChEBI" id="CHEBI:61527"/>
        <dbReference type="EC" id="2.6.1.16"/>
    </reaction>
</comment>
<dbReference type="InterPro" id="IPR046348">
    <property type="entry name" value="SIS_dom_sf"/>
</dbReference>
<dbReference type="PROSITE" id="PS51464">
    <property type="entry name" value="SIS"/>
    <property type="match status" value="2"/>
</dbReference>
<dbReference type="PROSITE" id="PS51278">
    <property type="entry name" value="GATASE_TYPE_2"/>
    <property type="match status" value="1"/>
</dbReference>
<dbReference type="GO" id="GO:0006487">
    <property type="term" value="P:protein N-linked glycosylation"/>
    <property type="evidence" value="ECO:0007669"/>
    <property type="project" value="TreeGrafter"/>
</dbReference>
<dbReference type="NCBIfam" id="NF001484">
    <property type="entry name" value="PRK00331.1"/>
    <property type="match status" value="1"/>
</dbReference>
<dbReference type="AlphaFoldDB" id="A0A4P2VCA7"/>
<dbReference type="PANTHER" id="PTHR10937:SF0">
    <property type="entry name" value="GLUTAMINE--FRUCTOSE-6-PHOSPHATE TRANSAMINASE (ISOMERIZING)"/>
    <property type="match status" value="1"/>
</dbReference>
<dbReference type="EC" id="2.6.1.16" evidence="2"/>